<gene>
    <name evidence="1" type="ORF">NCTC11535_01676</name>
</gene>
<evidence type="ECO:0008006" key="3">
    <source>
        <dbReference type="Google" id="ProtNLM"/>
    </source>
</evidence>
<evidence type="ECO:0000313" key="2">
    <source>
        <dbReference type="Proteomes" id="UP000250006"/>
    </source>
</evidence>
<accession>A0ABY1VPD8</accession>
<evidence type="ECO:0000313" key="1">
    <source>
        <dbReference type="EMBL" id="SPT53981.1"/>
    </source>
</evidence>
<organism evidence="1 2">
    <name type="scientific">Actinomyces bovis</name>
    <dbReference type="NCBI Taxonomy" id="1658"/>
    <lineage>
        <taxon>Bacteria</taxon>
        <taxon>Bacillati</taxon>
        <taxon>Actinomycetota</taxon>
        <taxon>Actinomycetes</taxon>
        <taxon>Actinomycetales</taxon>
        <taxon>Actinomycetaceae</taxon>
        <taxon>Actinomyces</taxon>
    </lineage>
</organism>
<dbReference type="Gene3D" id="3.30.2350.10">
    <property type="entry name" value="Pseudouridine synthase"/>
    <property type="match status" value="1"/>
</dbReference>
<name>A0ABY1VPD8_9ACTO</name>
<keyword evidence="2" id="KW-1185">Reference proteome</keyword>
<dbReference type="EMBL" id="UAPQ01000009">
    <property type="protein sequence ID" value="SPT53981.1"/>
    <property type="molecule type" value="Genomic_DNA"/>
</dbReference>
<reference evidence="1 2" key="1">
    <citation type="submission" date="2018-06" db="EMBL/GenBank/DDBJ databases">
        <authorList>
            <consortium name="Pathogen Informatics"/>
            <person name="Doyle S."/>
        </authorList>
    </citation>
    <scope>NUCLEOTIDE SEQUENCE [LARGE SCALE GENOMIC DNA]</scope>
    <source>
        <strain evidence="1 2">NCTC11535</strain>
    </source>
</reference>
<dbReference type="Proteomes" id="UP000250006">
    <property type="component" value="Unassembled WGS sequence"/>
</dbReference>
<comment type="caution">
    <text evidence="1">The sequence shown here is derived from an EMBL/GenBank/DDBJ whole genome shotgun (WGS) entry which is preliminary data.</text>
</comment>
<proteinExistence type="predicted"/>
<protein>
    <recommendedName>
        <fullName evidence="3">Pseudouridine synthase</fullName>
    </recommendedName>
</protein>
<sequence length="47" mass="5066">MLDAVGHPVTRLARTRLGPLTVGSLRPGQMRRLTGDEVAALQREVGL</sequence>